<comment type="caution">
    <text evidence="3">The sequence shown here is derived from an EMBL/GenBank/DDBJ whole genome shotgun (WGS) entry which is preliminary data.</text>
</comment>
<feature type="region of interest" description="Disordered" evidence="1">
    <location>
        <begin position="28"/>
        <end position="64"/>
    </location>
</feature>
<dbReference type="OrthoDB" id="2943498at2"/>
<evidence type="ECO:0000313" key="4">
    <source>
        <dbReference type="Proteomes" id="UP000187367"/>
    </source>
</evidence>
<feature type="signal peptide" evidence="2">
    <location>
        <begin position="1"/>
        <end position="19"/>
    </location>
</feature>
<organism evidence="3 4">
    <name type="scientific">Bacillus swezeyi</name>
    <dbReference type="NCBI Taxonomy" id="1925020"/>
    <lineage>
        <taxon>Bacteria</taxon>
        <taxon>Bacillati</taxon>
        <taxon>Bacillota</taxon>
        <taxon>Bacilli</taxon>
        <taxon>Bacillales</taxon>
        <taxon>Bacillaceae</taxon>
        <taxon>Bacillus</taxon>
    </lineage>
</organism>
<accession>A0A1R1RSJ9</accession>
<dbReference type="RefSeq" id="WP_076762168.1">
    <property type="nucleotide sequence ID" value="NZ_JARMMH010000011.1"/>
</dbReference>
<proteinExistence type="predicted"/>
<gene>
    <name evidence="3" type="ORF">BW143_16675</name>
</gene>
<sequence>MRKKAFVSCSLFCSLFAGAFMINREMTRETPPDIGADEDPQYRGDYAPIQTGAEDEPLLKKGTAPFKPREYIRVEKR</sequence>
<keyword evidence="2" id="KW-0732">Signal</keyword>
<accession>A0A1R1QED4</accession>
<evidence type="ECO:0000256" key="1">
    <source>
        <dbReference type="SAM" id="MobiDB-lite"/>
    </source>
</evidence>
<dbReference type="EMBL" id="MTJL01000034">
    <property type="protein sequence ID" value="OMI01764.1"/>
    <property type="molecule type" value="Genomic_DNA"/>
</dbReference>
<evidence type="ECO:0000256" key="2">
    <source>
        <dbReference type="SAM" id="SignalP"/>
    </source>
</evidence>
<dbReference type="Proteomes" id="UP000187367">
    <property type="component" value="Unassembled WGS sequence"/>
</dbReference>
<keyword evidence="4" id="KW-1185">Reference proteome</keyword>
<evidence type="ECO:0000313" key="3">
    <source>
        <dbReference type="EMBL" id="OMI01764.1"/>
    </source>
</evidence>
<protein>
    <submittedName>
        <fullName evidence="3">Uncharacterized protein</fullName>
    </submittedName>
</protein>
<dbReference type="AlphaFoldDB" id="A0A1R1QED4"/>
<feature type="chain" id="PRO_5014065943" evidence="2">
    <location>
        <begin position="20"/>
        <end position="77"/>
    </location>
</feature>
<name>A0A1R1QED4_9BACI</name>
<reference evidence="3 4" key="1">
    <citation type="submission" date="2017-01" db="EMBL/GenBank/DDBJ databases">
        <title>Bacillus phylogenomics.</title>
        <authorList>
            <person name="Dunlap C."/>
        </authorList>
    </citation>
    <scope>NUCLEOTIDE SEQUENCE [LARGE SCALE GENOMIC DNA]</scope>
    <source>
        <strain evidence="3 4">NRRL B-41282</strain>
    </source>
</reference>